<evidence type="ECO:0000313" key="4">
    <source>
        <dbReference type="Proteomes" id="UP000186228"/>
    </source>
</evidence>
<organism evidence="3 4">
    <name type="scientific">Rhizobium hainanense</name>
    <dbReference type="NCBI Taxonomy" id="52131"/>
    <lineage>
        <taxon>Bacteria</taxon>
        <taxon>Pseudomonadati</taxon>
        <taxon>Pseudomonadota</taxon>
        <taxon>Alphaproteobacteria</taxon>
        <taxon>Hyphomicrobiales</taxon>
        <taxon>Rhizobiaceae</taxon>
        <taxon>Rhizobium/Agrobacterium group</taxon>
        <taxon>Rhizobium</taxon>
    </lineage>
</organism>
<gene>
    <name evidence="3" type="ORF">GA0061100_11462</name>
</gene>
<dbReference type="PANTHER" id="PTHR43540">
    <property type="entry name" value="PEROXYUREIDOACRYLATE/UREIDOACRYLATE AMIDOHYDROLASE-RELATED"/>
    <property type="match status" value="1"/>
</dbReference>
<dbReference type="EMBL" id="FMAC01000014">
    <property type="protein sequence ID" value="SCB37089.1"/>
    <property type="molecule type" value="Genomic_DNA"/>
</dbReference>
<dbReference type="SUPFAM" id="SSF52499">
    <property type="entry name" value="Isochorismatase-like hydrolases"/>
    <property type="match status" value="1"/>
</dbReference>
<dbReference type="Pfam" id="PF00857">
    <property type="entry name" value="Isochorismatase"/>
    <property type="match status" value="1"/>
</dbReference>
<feature type="domain" description="Isochorismatase-like" evidence="2">
    <location>
        <begin position="39"/>
        <end position="175"/>
    </location>
</feature>
<evidence type="ECO:0000313" key="3">
    <source>
        <dbReference type="EMBL" id="SCB37089.1"/>
    </source>
</evidence>
<dbReference type="GO" id="GO:0016787">
    <property type="term" value="F:hydrolase activity"/>
    <property type="evidence" value="ECO:0007669"/>
    <property type="project" value="UniProtKB-KW"/>
</dbReference>
<accession>A0A1C3WAK4</accession>
<proteinExistence type="predicted"/>
<keyword evidence="1" id="KW-0378">Hydrolase</keyword>
<keyword evidence="4" id="KW-1185">Reference proteome</keyword>
<name>A0A1C3WAK4_9HYPH</name>
<evidence type="ECO:0000256" key="1">
    <source>
        <dbReference type="ARBA" id="ARBA00022801"/>
    </source>
</evidence>
<dbReference type="Gene3D" id="3.40.50.850">
    <property type="entry name" value="Isochorismatase-like"/>
    <property type="match status" value="1"/>
</dbReference>
<dbReference type="InterPro" id="IPR000868">
    <property type="entry name" value="Isochorismatase-like_dom"/>
</dbReference>
<sequence length="216" mass="23103">MPGRPVGTHMLPSLFQVGSDRSMEREQQEISDDHPLADALLVVDMQNAFVQGPNAIPGHATLTSMVEVLLDRARSAWALVIFLQNDGPAGALDEPLQPGWKLYFQPLSGEVVIRKTEDDGFDGTDLDAILAAFDVRELAVCGVLSEMCVAATARGAVERGYGVLLPHDAHATYDVPAGPGSQDVPAAMAARAAEWSLGDEIGICASARDVHFRKRS</sequence>
<dbReference type="InterPro" id="IPR050272">
    <property type="entry name" value="Isochorismatase-like_hydrls"/>
</dbReference>
<reference evidence="4" key="1">
    <citation type="submission" date="2016-08" db="EMBL/GenBank/DDBJ databases">
        <authorList>
            <person name="Varghese N."/>
            <person name="Submissions Spin"/>
        </authorList>
    </citation>
    <scope>NUCLEOTIDE SEQUENCE [LARGE SCALE GENOMIC DNA]</scope>
    <source>
        <strain evidence="4">CCBAU 57015</strain>
    </source>
</reference>
<dbReference type="InterPro" id="IPR036380">
    <property type="entry name" value="Isochorismatase-like_sf"/>
</dbReference>
<dbReference type="STRING" id="52131.GA0061100_11462"/>
<dbReference type="PANTHER" id="PTHR43540:SF1">
    <property type="entry name" value="ISOCHORISMATASE HYDROLASE"/>
    <property type="match status" value="1"/>
</dbReference>
<evidence type="ECO:0000259" key="2">
    <source>
        <dbReference type="Pfam" id="PF00857"/>
    </source>
</evidence>
<protein>
    <submittedName>
        <fullName evidence="3">Nicotinamidase-related amidase</fullName>
    </submittedName>
</protein>
<dbReference type="AlphaFoldDB" id="A0A1C3WAK4"/>
<dbReference type="Proteomes" id="UP000186228">
    <property type="component" value="Unassembled WGS sequence"/>
</dbReference>